<dbReference type="PANTHER" id="PTHR22777">
    <property type="entry name" value="HEMOLYSIN-RELATED"/>
    <property type="match status" value="1"/>
</dbReference>
<dbReference type="RefSeq" id="WP_013907321.1">
    <property type="nucleotide sequence ID" value="NC_015681.1"/>
</dbReference>
<evidence type="ECO:0000313" key="5">
    <source>
        <dbReference type="EMBL" id="AEH44576.1"/>
    </source>
</evidence>
<dbReference type="PaxDb" id="667014-Thein_0696"/>
<feature type="domain" description="CBS" evidence="4">
    <location>
        <begin position="67"/>
        <end position="126"/>
    </location>
</feature>
<proteinExistence type="predicted"/>
<dbReference type="Gene3D" id="3.10.580.10">
    <property type="entry name" value="CBS-domain"/>
    <property type="match status" value="1"/>
</dbReference>
<reference evidence="5 6" key="2">
    <citation type="journal article" date="2012" name="Stand. Genomic Sci.">
        <title>Complete genome sequence of the thermophilic sulfate-reducing ocean bacterium Thermodesulfatator indicus type strain (CIR29812(T)).</title>
        <authorList>
            <person name="Anderson I."/>
            <person name="Saunders E."/>
            <person name="Lapidus A."/>
            <person name="Nolan M."/>
            <person name="Lucas S."/>
            <person name="Tice H."/>
            <person name="Del Rio T.G."/>
            <person name="Cheng J.F."/>
            <person name="Han C."/>
            <person name="Tapia R."/>
            <person name="Goodwin L.A."/>
            <person name="Pitluck S."/>
            <person name="Liolios K."/>
            <person name="Mavromatis K."/>
            <person name="Pagani I."/>
            <person name="Ivanova N."/>
            <person name="Mikhailova N."/>
            <person name="Pati A."/>
            <person name="Chen A."/>
            <person name="Palaniappan K."/>
            <person name="Land M."/>
            <person name="Hauser L."/>
            <person name="Jeffries C.D."/>
            <person name="Chang Y.J."/>
            <person name="Brambilla E.M."/>
            <person name="Rohde M."/>
            <person name="Spring S."/>
            <person name="Goker M."/>
            <person name="Detter J.C."/>
            <person name="Woyke T."/>
            <person name="Bristow J."/>
            <person name="Eisen J.A."/>
            <person name="Markowitz V."/>
            <person name="Hugenholtz P."/>
            <person name="Kyrpides N.C."/>
            <person name="Klenk H.P."/>
        </authorList>
    </citation>
    <scope>NUCLEOTIDE SEQUENCE [LARGE SCALE GENOMIC DNA]</scope>
    <source>
        <strain evidence="6">DSM 15286 / JCM 11887 / CIR29812</strain>
    </source>
</reference>
<dbReference type="CDD" id="cd04590">
    <property type="entry name" value="CBS_pair_CorC_HlyC_assoc"/>
    <property type="match status" value="1"/>
</dbReference>
<evidence type="ECO:0000256" key="1">
    <source>
        <dbReference type="ARBA" id="ARBA00022737"/>
    </source>
</evidence>
<gene>
    <name evidence="5" type="ordered locus">Thein_0696</name>
</gene>
<organism evidence="5 6">
    <name type="scientific">Thermodesulfatator indicus (strain DSM 15286 / JCM 11887 / CIR29812)</name>
    <dbReference type="NCBI Taxonomy" id="667014"/>
    <lineage>
        <taxon>Bacteria</taxon>
        <taxon>Pseudomonadati</taxon>
        <taxon>Thermodesulfobacteriota</taxon>
        <taxon>Thermodesulfobacteria</taxon>
        <taxon>Thermodesulfobacteriales</taxon>
        <taxon>Thermodesulfatatoraceae</taxon>
        <taxon>Thermodesulfatator</taxon>
    </lineage>
</organism>
<dbReference type="PANTHER" id="PTHR22777:SF17">
    <property type="entry name" value="UPF0053 PROTEIN SLL0260"/>
    <property type="match status" value="1"/>
</dbReference>
<accession>F8AC21</accession>
<keyword evidence="2 3" id="KW-0129">CBS domain</keyword>
<dbReference type="HOGENOM" id="CLU_015237_3_0_0"/>
<dbReference type="GO" id="GO:0005886">
    <property type="term" value="C:plasma membrane"/>
    <property type="evidence" value="ECO:0007669"/>
    <property type="project" value="TreeGrafter"/>
</dbReference>
<dbReference type="InterPro" id="IPR046342">
    <property type="entry name" value="CBS_dom_sf"/>
</dbReference>
<dbReference type="OrthoDB" id="9798188at2"/>
<keyword evidence="6" id="KW-1185">Reference proteome</keyword>
<name>F8AC21_THEID</name>
<dbReference type="SUPFAM" id="SSF54631">
    <property type="entry name" value="CBS-domain pair"/>
    <property type="match status" value="1"/>
</dbReference>
<keyword evidence="1" id="KW-0677">Repeat</keyword>
<dbReference type="PROSITE" id="PS51371">
    <property type="entry name" value="CBS"/>
    <property type="match status" value="2"/>
</dbReference>
<dbReference type="SMART" id="SM01091">
    <property type="entry name" value="CorC_HlyC"/>
    <property type="match status" value="1"/>
</dbReference>
<evidence type="ECO:0000256" key="3">
    <source>
        <dbReference type="PROSITE-ProRule" id="PRU00703"/>
    </source>
</evidence>
<protein>
    <submittedName>
        <fullName evidence="5">CBS domain containing protein</fullName>
    </submittedName>
</protein>
<dbReference type="STRING" id="667014.Thein_0696"/>
<dbReference type="InParanoid" id="F8AC21"/>
<dbReference type="InterPro" id="IPR016169">
    <property type="entry name" value="FAD-bd_PCMH_sub2"/>
</dbReference>
<dbReference type="GO" id="GO:0050660">
    <property type="term" value="F:flavin adenine dinucleotide binding"/>
    <property type="evidence" value="ECO:0007669"/>
    <property type="project" value="InterPro"/>
</dbReference>
<dbReference type="SUPFAM" id="SSF56176">
    <property type="entry name" value="FAD-binding/transporter-associated domain-like"/>
    <property type="match status" value="1"/>
</dbReference>
<sequence length="268" mass="31125">MSEEKPSVFKAIKEIFRKSPQEEAREFTEEITELIEEGEDKGLLSPEEGEIIINILEVRNVPIREVMVPRKDIVALEVNADFEKIKETILQKPHTRYPVYEKDLDQIVGITHIKDLFRLCKNDNPSGLKELLRAPYIIPENLKLIDLLTEFRKRREQIALVIDESGVIVGLVTLIDLFEEILGEETPVFPRDQEGWYIADGLVRIDDVERILKIKLPRGPYETISGFIINQAGRIPEKGERFRFDGLHVEVLSADERRIKKIRFRKDI</sequence>
<dbReference type="KEGG" id="tid:Thein_0696"/>
<dbReference type="InterPro" id="IPR044751">
    <property type="entry name" value="Ion_transp-like_CBS"/>
</dbReference>
<dbReference type="Gene3D" id="3.30.465.10">
    <property type="match status" value="1"/>
</dbReference>
<dbReference type="Pfam" id="PF03471">
    <property type="entry name" value="CorC_HlyC"/>
    <property type="match status" value="1"/>
</dbReference>
<evidence type="ECO:0000313" key="6">
    <source>
        <dbReference type="Proteomes" id="UP000006793"/>
    </source>
</evidence>
<dbReference type="Proteomes" id="UP000006793">
    <property type="component" value="Chromosome"/>
</dbReference>
<dbReference type="FunFam" id="3.10.580.10:FF:000002">
    <property type="entry name" value="Magnesium/cobalt efflux protein CorC"/>
    <property type="match status" value="1"/>
</dbReference>
<dbReference type="eggNOG" id="COG1253">
    <property type="taxonomic scope" value="Bacteria"/>
</dbReference>
<dbReference type="Pfam" id="PF00571">
    <property type="entry name" value="CBS"/>
    <property type="match status" value="2"/>
</dbReference>
<dbReference type="InterPro" id="IPR036318">
    <property type="entry name" value="FAD-bd_PCMH-like_sf"/>
</dbReference>
<dbReference type="EMBL" id="CP002683">
    <property type="protein sequence ID" value="AEH44576.1"/>
    <property type="molecule type" value="Genomic_DNA"/>
</dbReference>
<dbReference type="InterPro" id="IPR005170">
    <property type="entry name" value="Transptr-assoc_dom"/>
</dbReference>
<evidence type="ECO:0000259" key="4">
    <source>
        <dbReference type="PROSITE" id="PS51371"/>
    </source>
</evidence>
<evidence type="ECO:0000256" key="2">
    <source>
        <dbReference type="ARBA" id="ARBA00023122"/>
    </source>
</evidence>
<reference evidence="6" key="1">
    <citation type="submission" date="2011-04" db="EMBL/GenBank/DDBJ databases">
        <title>The complete genome of Thermodesulfatator indicus DSM 15286.</title>
        <authorList>
            <person name="Lucas S."/>
            <person name="Copeland A."/>
            <person name="Lapidus A."/>
            <person name="Bruce D."/>
            <person name="Goodwin L."/>
            <person name="Pitluck S."/>
            <person name="Peters L."/>
            <person name="Kyrpides N."/>
            <person name="Mavromatis K."/>
            <person name="Pagani I."/>
            <person name="Ivanova N."/>
            <person name="Saunders L."/>
            <person name="Detter J.C."/>
            <person name="Tapia R."/>
            <person name="Han C."/>
            <person name="Land M."/>
            <person name="Hauser L."/>
            <person name="Markowitz V."/>
            <person name="Cheng J.-F."/>
            <person name="Hugenholtz P."/>
            <person name="Woyke T."/>
            <person name="Wu D."/>
            <person name="Spring S."/>
            <person name="Schroeder M."/>
            <person name="Brambilla E."/>
            <person name="Klenk H.-P."/>
            <person name="Eisen J.A."/>
        </authorList>
    </citation>
    <scope>NUCLEOTIDE SEQUENCE [LARGE SCALE GENOMIC DNA]</scope>
    <source>
        <strain evidence="6">DSM 15286 / JCM 11887 / CIR29812</strain>
    </source>
</reference>
<feature type="domain" description="CBS" evidence="4">
    <location>
        <begin position="131"/>
        <end position="188"/>
    </location>
</feature>
<dbReference type="AlphaFoldDB" id="F8AC21"/>
<dbReference type="InterPro" id="IPR000644">
    <property type="entry name" value="CBS_dom"/>
</dbReference>